<dbReference type="GO" id="GO:0051604">
    <property type="term" value="P:protein maturation"/>
    <property type="evidence" value="ECO:0007669"/>
    <property type="project" value="UniProtKB-ARBA"/>
</dbReference>
<dbReference type="CDD" id="cd00190">
    <property type="entry name" value="Tryp_SPc"/>
    <property type="match status" value="1"/>
</dbReference>
<keyword evidence="6" id="KW-0378">Hydrolase</keyword>
<keyword evidence="2" id="KW-0964">Secreted</keyword>
<evidence type="ECO:0000256" key="4">
    <source>
        <dbReference type="ARBA" id="ARBA00023157"/>
    </source>
</evidence>
<dbReference type="FunFam" id="2.40.10.10:FF:000047">
    <property type="entry name" value="Trypsin eta"/>
    <property type="match status" value="1"/>
</dbReference>
<evidence type="ECO:0000313" key="8">
    <source>
        <dbReference type="EMBL" id="CAF1144659.1"/>
    </source>
</evidence>
<keyword evidence="10" id="KW-1185">Reference proteome</keyword>
<dbReference type="GO" id="GO:0006508">
    <property type="term" value="P:proteolysis"/>
    <property type="evidence" value="ECO:0007669"/>
    <property type="project" value="UniProtKB-KW"/>
</dbReference>
<feature type="domain" description="Peptidase S1" evidence="7">
    <location>
        <begin position="177"/>
        <end position="414"/>
    </location>
</feature>
<dbReference type="Gene3D" id="2.40.10.500">
    <property type="match status" value="1"/>
</dbReference>
<dbReference type="PROSITE" id="PS51125">
    <property type="entry name" value="NHL"/>
    <property type="match status" value="1"/>
</dbReference>
<dbReference type="InterPro" id="IPR009003">
    <property type="entry name" value="Peptidase_S1_PA"/>
</dbReference>
<dbReference type="Gene3D" id="2.40.10.10">
    <property type="entry name" value="Trypsin-like serine proteases"/>
    <property type="match status" value="1"/>
</dbReference>
<sequence length="470" mass="51349">MGIFVDVNADLYVADNANDRVQLFKSGQSIAITVAGDGSIQETISLVRPTGVVLDRNGHLFILDRGNHRIIKSGQYGFQCLVGCDGEGSQSNQLSNPITMNFDRTGNIFVTDTDNHRIQKYTFYENSCLGSNMMHALVFRLCYLFLFCRITYQTEYSCDSKAPCGCSQFPVVANARIVNGENAERNTLSWAVSIKIQANEGYYQCGGTIIDDSYIITAAHCVDFVRNPSDISVYAGSLHVFDGVVRSASEIHVHPYYDDQRNRNDIALLKLDRALDLSNDNLSKICLPSTVATSGEYPIAGTSLLAAGWGDKWSEGPSSTTLQQVTIQAVGAQTTYCQHIIEDPTVQLCAGIMPGGGKDTCQGDSGGPLMMFNANQTWELVGIISYGRDCAVPDYPGVYTRVTSYLEWINTTIPYTPTSPTTLTTTLPTTLPTQTTATKQTTTTVFDNSSSSIGISTSLFLSIILFLFKY</sequence>
<name>A0A815E329_9BILA</name>
<evidence type="ECO:0000256" key="3">
    <source>
        <dbReference type="ARBA" id="ARBA00022737"/>
    </source>
</evidence>
<accession>A0A815E329</accession>
<dbReference type="GO" id="GO:0005576">
    <property type="term" value="C:extracellular region"/>
    <property type="evidence" value="ECO:0007669"/>
    <property type="project" value="UniProtKB-SubCell"/>
</dbReference>
<evidence type="ECO:0000256" key="1">
    <source>
        <dbReference type="ARBA" id="ARBA00004613"/>
    </source>
</evidence>
<gene>
    <name evidence="8" type="ORF">BJG266_LOCUS23745</name>
    <name evidence="9" type="ORF">QVE165_LOCUS31521</name>
</gene>
<dbReference type="Proteomes" id="UP000663877">
    <property type="component" value="Unassembled WGS sequence"/>
</dbReference>
<dbReference type="InterPro" id="IPR011042">
    <property type="entry name" value="6-blade_b-propeller_TolB-like"/>
</dbReference>
<evidence type="ECO:0000259" key="7">
    <source>
        <dbReference type="PROSITE" id="PS50240"/>
    </source>
</evidence>
<dbReference type="SUPFAM" id="SSF101898">
    <property type="entry name" value="NHL repeat"/>
    <property type="match status" value="1"/>
</dbReference>
<dbReference type="PRINTS" id="PR00722">
    <property type="entry name" value="CHYMOTRYPSIN"/>
</dbReference>
<dbReference type="PROSITE" id="PS50240">
    <property type="entry name" value="TRYPSIN_DOM"/>
    <property type="match status" value="1"/>
</dbReference>
<dbReference type="PROSITE" id="PS00135">
    <property type="entry name" value="TRYPSIN_SER"/>
    <property type="match status" value="1"/>
</dbReference>
<evidence type="ECO:0000313" key="9">
    <source>
        <dbReference type="EMBL" id="CAF1306091.1"/>
    </source>
</evidence>
<evidence type="ECO:0000256" key="6">
    <source>
        <dbReference type="RuleBase" id="RU363034"/>
    </source>
</evidence>
<dbReference type="PROSITE" id="PS00134">
    <property type="entry name" value="TRYPSIN_HIS"/>
    <property type="match status" value="1"/>
</dbReference>
<dbReference type="Pfam" id="PF01436">
    <property type="entry name" value="NHL"/>
    <property type="match status" value="2"/>
</dbReference>
<keyword evidence="6" id="KW-0645">Protease</keyword>
<keyword evidence="4" id="KW-1015">Disulfide bond</keyword>
<dbReference type="InterPro" id="IPR001314">
    <property type="entry name" value="Peptidase_S1A"/>
</dbReference>
<organism evidence="9 10">
    <name type="scientific">Adineta steineri</name>
    <dbReference type="NCBI Taxonomy" id="433720"/>
    <lineage>
        <taxon>Eukaryota</taxon>
        <taxon>Metazoa</taxon>
        <taxon>Spiralia</taxon>
        <taxon>Gnathifera</taxon>
        <taxon>Rotifera</taxon>
        <taxon>Eurotatoria</taxon>
        <taxon>Bdelloidea</taxon>
        <taxon>Adinetida</taxon>
        <taxon>Adinetidae</taxon>
        <taxon>Adineta</taxon>
    </lineage>
</organism>
<dbReference type="AlphaFoldDB" id="A0A815E329"/>
<feature type="repeat" description="NHL" evidence="5">
    <location>
        <begin position="93"/>
        <end position="124"/>
    </location>
</feature>
<dbReference type="InterPro" id="IPR001258">
    <property type="entry name" value="NHL_repeat"/>
</dbReference>
<proteinExistence type="predicted"/>
<dbReference type="Gene3D" id="2.120.10.30">
    <property type="entry name" value="TolB, C-terminal domain"/>
    <property type="match status" value="1"/>
</dbReference>
<dbReference type="SMART" id="SM00020">
    <property type="entry name" value="Tryp_SPc"/>
    <property type="match status" value="1"/>
</dbReference>
<dbReference type="InterPro" id="IPR018114">
    <property type="entry name" value="TRYPSIN_HIS"/>
</dbReference>
<comment type="subcellular location">
    <subcellularLocation>
        <location evidence="1">Secreted</location>
    </subcellularLocation>
</comment>
<evidence type="ECO:0000256" key="2">
    <source>
        <dbReference type="ARBA" id="ARBA00022525"/>
    </source>
</evidence>
<dbReference type="InterPro" id="IPR001254">
    <property type="entry name" value="Trypsin_dom"/>
</dbReference>
<dbReference type="PANTHER" id="PTHR24252:SF7">
    <property type="entry name" value="HYALIN"/>
    <property type="match status" value="1"/>
</dbReference>
<dbReference type="Pfam" id="PF00089">
    <property type="entry name" value="Trypsin"/>
    <property type="match status" value="1"/>
</dbReference>
<protein>
    <recommendedName>
        <fullName evidence="7">Peptidase S1 domain-containing protein</fullName>
    </recommendedName>
</protein>
<dbReference type="EMBL" id="CAJNOI010000162">
    <property type="protein sequence ID" value="CAF1144659.1"/>
    <property type="molecule type" value="Genomic_DNA"/>
</dbReference>
<dbReference type="SUPFAM" id="SSF50494">
    <property type="entry name" value="Trypsin-like serine proteases"/>
    <property type="match status" value="1"/>
</dbReference>
<evidence type="ECO:0000313" key="10">
    <source>
        <dbReference type="Proteomes" id="UP000663832"/>
    </source>
</evidence>
<dbReference type="CDD" id="cd05819">
    <property type="entry name" value="NHL"/>
    <property type="match status" value="1"/>
</dbReference>
<dbReference type="InterPro" id="IPR043504">
    <property type="entry name" value="Peptidase_S1_PA_chymotrypsin"/>
</dbReference>
<keyword evidence="6" id="KW-0720">Serine protease</keyword>
<dbReference type="InterPro" id="IPR033116">
    <property type="entry name" value="TRYPSIN_SER"/>
</dbReference>
<dbReference type="PANTHER" id="PTHR24252">
    <property type="entry name" value="ACROSIN-RELATED"/>
    <property type="match status" value="1"/>
</dbReference>
<dbReference type="GO" id="GO:0004252">
    <property type="term" value="F:serine-type endopeptidase activity"/>
    <property type="evidence" value="ECO:0007669"/>
    <property type="project" value="InterPro"/>
</dbReference>
<evidence type="ECO:0000256" key="5">
    <source>
        <dbReference type="PROSITE-ProRule" id="PRU00504"/>
    </source>
</evidence>
<keyword evidence="3" id="KW-0677">Repeat</keyword>
<comment type="caution">
    <text evidence="9">The sequence shown here is derived from an EMBL/GenBank/DDBJ whole genome shotgun (WGS) entry which is preliminary data.</text>
</comment>
<reference evidence="9" key="1">
    <citation type="submission" date="2021-02" db="EMBL/GenBank/DDBJ databases">
        <authorList>
            <person name="Nowell W R."/>
        </authorList>
    </citation>
    <scope>NUCLEOTIDE SEQUENCE</scope>
</reference>
<dbReference type="Proteomes" id="UP000663832">
    <property type="component" value="Unassembled WGS sequence"/>
</dbReference>
<dbReference type="EMBL" id="CAJNOM010000271">
    <property type="protein sequence ID" value="CAF1306091.1"/>
    <property type="molecule type" value="Genomic_DNA"/>
</dbReference>